<dbReference type="EMBL" id="OZ020097">
    <property type="protein sequence ID" value="CAK9269411.1"/>
    <property type="molecule type" value="Genomic_DNA"/>
</dbReference>
<organism evidence="1 2">
    <name type="scientific">Sphagnum jensenii</name>
    <dbReference type="NCBI Taxonomy" id="128206"/>
    <lineage>
        <taxon>Eukaryota</taxon>
        <taxon>Viridiplantae</taxon>
        <taxon>Streptophyta</taxon>
        <taxon>Embryophyta</taxon>
        <taxon>Bryophyta</taxon>
        <taxon>Sphagnophytina</taxon>
        <taxon>Sphagnopsida</taxon>
        <taxon>Sphagnales</taxon>
        <taxon>Sphagnaceae</taxon>
        <taxon>Sphagnum</taxon>
    </lineage>
</organism>
<gene>
    <name evidence="1" type="ORF">CSSPJE1EN1_LOCUS14889</name>
</gene>
<protein>
    <recommendedName>
        <fullName evidence="3">Cytochrome P450</fullName>
    </recommendedName>
</protein>
<proteinExistence type="predicted"/>
<keyword evidence="2" id="KW-1185">Reference proteome</keyword>
<dbReference type="Proteomes" id="UP001497444">
    <property type="component" value="Chromosome 2"/>
</dbReference>
<sequence>MPFPWVPGEVLYETGVIDPVERGFLARGRRVPGHLERCLRVLLLEYPDLPMVGSGHGVRLVGRQLNAPIGRGPLEFEDRG</sequence>
<evidence type="ECO:0000313" key="1">
    <source>
        <dbReference type="EMBL" id="CAK9269411.1"/>
    </source>
</evidence>
<accession>A0ABP0WUD8</accession>
<name>A0ABP0WUD8_9BRYO</name>
<evidence type="ECO:0000313" key="2">
    <source>
        <dbReference type="Proteomes" id="UP001497444"/>
    </source>
</evidence>
<reference evidence="1 2" key="1">
    <citation type="submission" date="2024-02" db="EMBL/GenBank/DDBJ databases">
        <authorList>
            <consortium name="ELIXIR-Norway"/>
            <consortium name="Elixir Norway"/>
        </authorList>
    </citation>
    <scope>NUCLEOTIDE SEQUENCE [LARGE SCALE GENOMIC DNA]</scope>
</reference>
<evidence type="ECO:0008006" key="3">
    <source>
        <dbReference type="Google" id="ProtNLM"/>
    </source>
</evidence>